<sequence length="1021" mass="112809">MRFNVSEWALRNRQIVLFLMLLLAIVGALSYTKLGQSEDPPFTFKAMVIRTNWPGATAQEVSRQVTERIEKKLMETGEYERIVSFSRPGESQVTFIARDSMHSVEIPELWYQVRKKISDIRHTLPPGIQGPFFNDEFGTTFGNIYALTGEGFDYAVLKDYADRIQIQLQRVKDVGKVELLGLQDEKIWIELSNVKLATLGLPLAAVQQALEEQNAVSTAGFFETSSERLQLRVTGNFQTVDEIKNFPIRVADRTFRISDVADVRRGFNDPPAPRMRFMAQDAIGLAVAMKDGGDILVLGKALEIEFARIQKNLPAGMQLRKVSDQPAAVKTGVGEFVQVLVEALAIVLLVSFFSLGVRTGMVVALAIPLVLAMTFACMYYLGIGLHKISLGALVLALGLLVDDAIIAVEMMAIKMEQGFDRVKAASYAWTSTAFPMLTGTLITAAGFLPIATAQSGTGEYTRSIFEVVTIALLASWVAAVVFVPYLGEKLLPDLAKIHAAKHGAGQPDPYGTPFYQRVRRLVEWCVRWRKTVIVATVLLFIASIVLFRFVPQQFFPASGRLELMVDLKLAEGASLSNTADEVKRLEALLKDKAGIDNYVAYVGTGSPRFYLPLDQQLPAASFAQFVVLAKTIEEREALRTWLIATLNEQFPALRSRVTRLENGPPVGYPVQFRVTGEHIEEVRALARKVAAKVRENPHVVNVHLDWEEPSKVVYLNIDQDRARALGVSTANLSRFLQSSLTGSSVSQYREDNELIEILLRGTVHERTELSLLPSLAVPTDNGRSVALSQIATLEYGFEEGIIWHRNRLPNVTVRADIYGKEQPATLVQQIMPTLDPIRAELPDGYLLDVGGTVEDSARGQNSVKAGVPLFIVVVLTLLMLQLRSFSRTAMVFLTAPLGLIGVTLFLLVFRQPFGFVAMLGTIALSGMIMRNSVILVDQIEQDIAAGLKPWQAIIEATVRRFRPIVLTALAAVLAMIPLSRSVFFGPMAVAIMGGLIVATALTLLFLPALYAAWFRVRKESV</sequence>
<dbReference type="SUPFAM" id="SSF82693">
    <property type="entry name" value="Multidrug efflux transporter AcrB pore domain, PN1, PN2, PC1 and PC2 subdomains"/>
    <property type="match status" value="2"/>
</dbReference>
<dbReference type="InterPro" id="IPR027463">
    <property type="entry name" value="AcrB_DN_DC_subdom"/>
</dbReference>
<name>A0A327N8E5_PSEFL</name>
<gene>
    <name evidence="2" type="ORF">DOZ80_06850</name>
</gene>
<dbReference type="Gene3D" id="3.30.70.1430">
    <property type="entry name" value="Multidrug efflux transporter AcrB pore domain"/>
    <property type="match status" value="2"/>
</dbReference>
<dbReference type="Proteomes" id="UP000249493">
    <property type="component" value="Unassembled WGS sequence"/>
</dbReference>
<feature type="transmembrane region" description="Helical" evidence="1">
    <location>
        <begin position="388"/>
        <end position="406"/>
    </location>
</feature>
<evidence type="ECO:0000256" key="1">
    <source>
        <dbReference type="SAM" id="Phobius"/>
    </source>
</evidence>
<dbReference type="EMBL" id="QLIN01000002">
    <property type="protein sequence ID" value="RAI71547.1"/>
    <property type="molecule type" value="Genomic_DNA"/>
</dbReference>
<keyword evidence="1" id="KW-1133">Transmembrane helix</keyword>
<evidence type="ECO:0000313" key="2">
    <source>
        <dbReference type="EMBL" id="RAI71547.1"/>
    </source>
</evidence>
<keyword evidence="1" id="KW-0472">Membrane</keyword>
<dbReference type="Gene3D" id="1.20.1640.10">
    <property type="entry name" value="Multidrug efflux transporter AcrB transmembrane domain"/>
    <property type="match status" value="2"/>
</dbReference>
<feature type="transmembrane region" description="Helical" evidence="1">
    <location>
        <begin position="463"/>
        <end position="486"/>
    </location>
</feature>
<dbReference type="Gene3D" id="3.30.70.1440">
    <property type="entry name" value="Multidrug efflux transporter AcrB pore domain"/>
    <property type="match status" value="1"/>
</dbReference>
<feature type="transmembrane region" description="Helical" evidence="1">
    <location>
        <begin position="989"/>
        <end position="1013"/>
    </location>
</feature>
<evidence type="ECO:0000313" key="3">
    <source>
        <dbReference type="Proteomes" id="UP000249493"/>
    </source>
</evidence>
<proteinExistence type="predicted"/>
<reference evidence="2 3" key="1">
    <citation type="submission" date="2018-06" db="EMBL/GenBank/DDBJ databases">
        <authorList>
            <person name="Zhirakovskaya E."/>
        </authorList>
    </citation>
    <scope>NUCLEOTIDE SEQUENCE [LARGE SCALE GENOMIC DNA]</scope>
    <source>
        <strain evidence="2 3">LY3</strain>
    </source>
</reference>
<dbReference type="Gene3D" id="3.30.70.1320">
    <property type="entry name" value="Multidrug efflux transporter AcrB pore domain like"/>
    <property type="match status" value="1"/>
</dbReference>
<dbReference type="AlphaFoldDB" id="A0A327N8E5"/>
<dbReference type="InterPro" id="IPR001036">
    <property type="entry name" value="Acrflvin-R"/>
</dbReference>
<dbReference type="GO" id="GO:0005886">
    <property type="term" value="C:plasma membrane"/>
    <property type="evidence" value="ECO:0007669"/>
    <property type="project" value="TreeGrafter"/>
</dbReference>
<feature type="transmembrane region" description="Helical" evidence="1">
    <location>
        <begin position="531"/>
        <end position="550"/>
    </location>
</feature>
<dbReference type="PANTHER" id="PTHR32063:SF18">
    <property type="entry name" value="CATION EFFLUX SYSTEM PROTEIN"/>
    <property type="match status" value="1"/>
</dbReference>
<feature type="transmembrane region" description="Helical" evidence="1">
    <location>
        <begin position="362"/>
        <end position="382"/>
    </location>
</feature>
<dbReference type="Pfam" id="PF00873">
    <property type="entry name" value="ACR_tran"/>
    <property type="match status" value="1"/>
</dbReference>
<organism evidence="2 3">
    <name type="scientific">Pseudomonas fluorescens</name>
    <dbReference type="NCBI Taxonomy" id="294"/>
    <lineage>
        <taxon>Bacteria</taxon>
        <taxon>Pseudomonadati</taxon>
        <taxon>Pseudomonadota</taxon>
        <taxon>Gammaproteobacteria</taxon>
        <taxon>Pseudomonadales</taxon>
        <taxon>Pseudomonadaceae</taxon>
        <taxon>Pseudomonas</taxon>
    </lineage>
</organism>
<dbReference type="PANTHER" id="PTHR32063">
    <property type="match status" value="1"/>
</dbReference>
<feature type="transmembrane region" description="Helical" evidence="1">
    <location>
        <begin position="964"/>
        <end position="983"/>
    </location>
</feature>
<dbReference type="Gene3D" id="3.30.2090.10">
    <property type="entry name" value="Multidrug efflux transporter AcrB TolC docking domain, DN and DC subdomains"/>
    <property type="match status" value="2"/>
</dbReference>
<feature type="transmembrane region" description="Helical" evidence="1">
    <location>
        <begin position="427"/>
        <end position="451"/>
    </location>
</feature>
<dbReference type="PRINTS" id="PR00702">
    <property type="entry name" value="ACRIFLAVINRP"/>
</dbReference>
<dbReference type="SUPFAM" id="SSF82714">
    <property type="entry name" value="Multidrug efflux transporter AcrB TolC docking domain, DN and DC subdomains"/>
    <property type="match status" value="2"/>
</dbReference>
<protein>
    <submittedName>
        <fullName evidence="2">AcrB/AcrD/AcrF family protein</fullName>
    </submittedName>
</protein>
<comment type="caution">
    <text evidence="2">The sequence shown here is derived from an EMBL/GenBank/DDBJ whole genome shotgun (WGS) entry which is preliminary data.</text>
</comment>
<feature type="transmembrane region" description="Helical" evidence="1">
    <location>
        <begin position="889"/>
        <end position="909"/>
    </location>
</feature>
<dbReference type="RefSeq" id="WP_111281321.1">
    <property type="nucleotide sequence ID" value="NZ_QLIN01000002.1"/>
</dbReference>
<dbReference type="GO" id="GO:0042910">
    <property type="term" value="F:xenobiotic transmembrane transporter activity"/>
    <property type="evidence" value="ECO:0007669"/>
    <property type="project" value="TreeGrafter"/>
</dbReference>
<keyword evidence="1" id="KW-0812">Transmembrane</keyword>
<feature type="transmembrane region" description="Helical" evidence="1">
    <location>
        <begin position="865"/>
        <end position="882"/>
    </location>
</feature>
<dbReference type="SUPFAM" id="SSF82866">
    <property type="entry name" value="Multidrug efflux transporter AcrB transmembrane domain"/>
    <property type="match status" value="2"/>
</dbReference>
<accession>A0A327N8E5</accession>